<dbReference type="Pfam" id="PF11706">
    <property type="entry name" value="zf-CGNR"/>
    <property type="match status" value="1"/>
</dbReference>
<accession>A0AB74EZ12</accession>
<feature type="domain" description="Zinc finger CGNR" evidence="1">
    <location>
        <begin position="133"/>
        <end position="172"/>
    </location>
</feature>
<gene>
    <name evidence="2" type="ORF">SAMN04515649_10686</name>
</gene>
<sequence length="178" mass="21574">MNFLCLDFINSRWFITHKPYGDPIDDYDWLLQISTNYHLPEMCSLQSNNELKIFREKMFQAFLKLCKKQLLEPSFIDELNHIFKKIQVYEILIPKDENYVLQTQHYSDDLNWVIYQVARSFSKLITEYPLAYLKKCENPECDWIFYDDSKSHTRKWCDNKCASLMKVRRYRAAKKKSL</sequence>
<evidence type="ECO:0000313" key="3">
    <source>
        <dbReference type="Proteomes" id="UP000184012"/>
    </source>
</evidence>
<dbReference type="Gene3D" id="1.10.3300.10">
    <property type="entry name" value="Jann2411-like domain"/>
    <property type="match status" value="1"/>
</dbReference>
<dbReference type="AlphaFoldDB" id="A0AB74EZ12"/>
<name>A0AB74EZ12_9FIRM</name>
<dbReference type="GeneID" id="68365399"/>
<evidence type="ECO:0000259" key="1">
    <source>
        <dbReference type="Pfam" id="PF11706"/>
    </source>
</evidence>
<organism evidence="2 3">
    <name type="scientific">Eubacterium callanderi</name>
    <dbReference type="NCBI Taxonomy" id="53442"/>
    <lineage>
        <taxon>Bacteria</taxon>
        <taxon>Bacillati</taxon>
        <taxon>Bacillota</taxon>
        <taxon>Clostridia</taxon>
        <taxon>Eubacteriales</taxon>
        <taxon>Eubacteriaceae</taxon>
        <taxon>Eubacterium</taxon>
    </lineage>
</organism>
<dbReference type="PANTHER" id="PTHR35525">
    <property type="entry name" value="BLL6575 PROTEIN"/>
    <property type="match status" value="1"/>
</dbReference>
<dbReference type="InterPro" id="IPR021005">
    <property type="entry name" value="Znf_CGNR"/>
</dbReference>
<dbReference type="InterPro" id="IPR023286">
    <property type="entry name" value="ABATE_dom_sf"/>
</dbReference>
<dbReference type="RefSeq" id="WP_013380429.1">
    <property type="nucleotide sequence ID" value="NC_014624.2"/>
</dbReference>
<protein>
    <submittedName>
        <fullName evidence="2">CGNR zinc finger domain-containing protein</fullName>
    </submittedName>
</protein>
<proteinExistence type="predicted"/>
<dbReference type="SUPFAM" id="SSF160904">
    <property type="entry name" value="Jann2411-like"/>
    <property type="match status" value="1"/>
</dbReference>
<dbReference type="Proteomes" id="UP000184012">
    <property type="component" value="Unassembled WGS sequence"/>
</dbReference>
<comment type="caution">
    <text evidence="2">The sequence shown here is derived from an EMBL/GenBank/DDBJ whole genome shotgun (WGS) entry which is preliminary data.</text>
</comment>
<dbReference type="PANTHER" id="PTHR35525:SF3">
    <property type="entry name" value="BLL6575 PROTEIN"/>
    <property type="match status" value="1"/>
</dbReference>
<dbReference type="InterPro" id="IPR010852">
    <property type="entry name" value="ABATE"/>
</dbReference>
<dbReference type="EMBL" id="FRBP01000006">
    <property type="protein sequence ID" value="SHL58083.1"/>
    <property type="molecule type" value="Genomic_DNA"/>
</dbReference>
<reference evidence="2 3" key="1">
    <citation type="submission" date="2016-11" db="EMBL/GenBank/DDBJ databases">
        <authorList>
            <person name="Varghese N."/>
            <person name="Submissions S."/>
        </authorList>
    </citation>
    <scope>NUCLEOTIDE SEQUENCE [LARGE SCALE GENOMIC DNA]</scope>
    <source>
        <strain evidence="2 3">FD</strain>
    </source>
</reference>
<evidence type="ECO:0000313" key="2">
    <source>
        <dbReference type="EMBL" id="SHL58083.1"/>
    </source>
</evidence>